<evidence type="ECO:0000256" key="6">
    <source>
        <dbReference type="ARBA" id="ARBA00023242"/>
    </source>
</evidence>
<dbReference type="Pfam" id="PF11600">
    <property type="entry name" value="CAF1A_acidic"/>
    <property type="match status" value="1"/>
</dbReference>
<feature type="compositionally biased region" description="Polar residues" evidence="7">
    <location>
        <begin position="779"/>
        <end position="790"/>
    </location>
</feature>
<feature type="domain" description="Chromatin assembly factor 1 subunit p150 C-terminal" evidence="10">
    <location>
        <begin position="662"/>
        <end position="894"/>
    </location>
</feature>
<evidence type="ECO:0000256" key="1">
    <source>
        <dbReference type="ARBA" id="ARBA00004123"/>
    </source>
</evidence>
<evidence type="ECO:0000313" key="12">
    <source>
        <dbReference type="Proteomes" id="UP001347796"/>
    </source>
</evidence>
<feature type="compositionally biased region" description="Acidic residues" evidence="7">
    <location>
        <begin position="584"/>
        <end position="595"/>
    </location>
</feature>
<comment type="caution">
    <text evidence="11">The sequence shown here is derived from an EMBL/GenBank/DDBJ whole genome shotgun (WGS) entry which is preliminary data.</text>
</comment>
<dbReference type="Pfam" id="PF12253">
    <property type="entry name" value="CAF1A_dimeriz"/>
    <property type="match status" value="1"/>
</dbReference>
<feature type="compositionally biased region" description="Basic and acidic residues" evidence="7">
    <location>
        <begin position="297"/>
        <end position="423"/>
    </location>
</feature>
<protein>
    <recommendedName>
        <fullName evidence="13">Chromatin assembly factor 1 subunit A</fullName>
    </recommendedName>
</protein>
<evidence type="ECO:0000256" key="7">
    <source>
        <dbReference type="SAM" id="MobiDB-lite"/>
    </source>
</evidence>
<evidence type="ECO:0000256" key="4">
    <source>
        <dbReference type="ARBA" id="ARBA00023186"/>
    </source>
</evidence>
<keyword evidence="3" id="KW-0227">DNA damage</keyword>
<feature type="compositionally biased region" description="Polar residues" evidence="7">
    <location>
        <begin position="271"/>
        <end position="287"/>
    </location>
</feature>
<feature type="compositionally biased region" description="Acidic residues" evidence="7">
    <location>
        <begin position="602"/>
        <end position="619"/>
    </location>
</feature>
<feature type="region of interest" description="Disordered" evidence="7">
    <location>
        <begin position="43"/>
        <end position="111"/>
    </location>
</feature>
<feature type="region of interest" description="Disordered" evidence="7">
    <location>
        <begin position="779"/>
        <end position="818"/>
    </location>
</feature>
<dbReference type="AlphaFoldDB" id="A0AAN8K4Y4"/>
<feature type="compositionally biased region" description="Polar residues" evidence="7">
    <location>
        <begin position="160"/>
        <end position="179"/>
    </location>
</feature>
<dbReference type="InterPro" id="IPR022043">
    <property type="entry name" value="CAF1A_DD"/>
</dbReference>
<feature type="domain" description="Chromatin assembly factor 1 p150 subunit acidic region" evidence="8">
    <location>
        <begin position="327"/>
        <end position="411"/>
    </location>
</feature>
<keyword evidence="5" id="KW-0234">DNA repair</keyword>
<gene>
    <name evidence="11" type="ORF">SNE40_004544</name>
</gene>
<feature type="region of interest" description="Disordered" evidence="7">
    <location>
        <begin position="714"/>
        <end position="739"/>
    </location>
</feature>
<sequence>MDCAVEKTDTVDDDILEVTDAPPMKKFKQVCLQFKPMDVKVKVKSASNTNKKRKLSDQESPSAKAPKTIKPIVQENFKTPVLENDPEVSSSSEADSLQVNSLQKNKTTRSNILEKFIRKSSQEEITSTIDVIDIAKTETKTSSSTGDLASRKTAGKVSPKQKTLNSMFIQKTSTPNSKVIGNRKSFDPKVEKENAHSAESESKSVKCDVVEVSDEDQSSQNDGDCSSDEDNTSLNKSSLDESKMDLSLMSTPGKSSTGLDSSVSEAAINADSKSGSVPASDASTTPATKKPRSSSKMSDKKKQERSEMRMRIKEQKEKERMEKKLQKEKESQEKKQKLEAMKLEKERLKKEEKEQKEREKQEKIEKLEKEKLEKLQLKEEEKKKKQEMLDAKMEEKKKKEDEKKMKEEEKKMKEEEKKKEEEEKLKKQNKVKQAFEGFFVKQNTCAPKPAEVIKTDLCKYFEVKKDTYRAPRVWRILNSTEKSNLDKVVQSQESSPLYIDSIKCKSHQPLHADPDQYRHKKDNEEEIIIHDTETVKKMTHHVKYIFFHTNYRPPYYGTWRKKSDKLTPRNPFKMDSDLLDYEVDSDDEWEEEEPGESLSASEGEDGDDKEKEDEEEGDDGWMVPHGYLSEDEGCDDDKEITPEVLKARQQAKADQWEADLKRQCQPVKTIVIGCYWEEEENQLSRADLDILESFSAVCLSTAPVDTTLSIDKTKSTTMTPGTERCATPSGSKGTKPKSVPEEAMPELIKLLHGNTSGIKKLIHEFRVYWKQKTGELNNVNGDSTVKTETSMEVEEEDSPKRTNLNESLKEENTPAKEDQFSISKRQLELKITSVAVREKRSAYKKICWHVHDSILKQYNLDDLSYPNTWEYVTVTKVKREDNNTVDVATPSTATNSTEADLNTSVCDENQTPVKVLPKDQRSIMDFTKKLAHPPEIVAKPVEVINGAKINPETKTVVKPNVLKLLNAAAKQSVTVSTSDDKITPITSEPTVKAPELVPVVERMEINEDSNGCILLD</sequence>
<evidence type="ECO:0000256" key="2">
    <source>
        <dbReference type="ARBA" id="ARBA00022705"/>
    </source>
</evidence>
<dbReference type="GO" id="GO:0033186">
    <property type="term" value="C:CAF-1 complex"/>
    <property type="evidence" value="ECO:0007669"/>
    <property type="project" value="TreeGrafter"/>
</dbReference>
<evidence type="ECO:0000259" key="10">
    <source>
        <dbReference type="Pfam" id="PF15539"/>
    </source>
</evidence>
<dbReference type="PANTHER" id="PTHR15272">
    <property type="entry name" value="CHROMATIN ASSEMBLY FACTOR 1 SUBUNIT A CAF-1 SUBUNIT A"/>
    <property type="match status" value="1"/>
</dbReference>
<dbReference type="InterPro" id="IPR029105">
    <property type="entry name" value="CAF1-p150_C2"/>
</dbReference>
<evidence type="ECO:0000256" key="5">
    <source>
        <dbReference type="ARBA" id="ARBA00023204"/>
    </source>
</evidence>
<keyword evidence="4" id="KW-0143">Chaperone</keyword>
<dbReference type="PANTHER" id="PTHR15272:SF0">
    <property type="entry name" value="CHROMATIN ASSEMBLY FACTOR 1 SUBUNIT A"/>
    <property type="match status" value="1"/>
</dbReference>
<dbReference type="GO" id="GO:0006334">
    <property type="term" value="P:nucleosome assembly"/>
    <property type="evidence" value="ECO:0007669"/>
    <property type="project" value="TreeGrafter"/>
</dbReference>
<evidence type="ECO:0000259" key="9">
    <source>
        <dbReference type="Pfam" id="PF12253"/>
    </source>
</evidence>
<dbReference type="Pfam" id="PF15539">
    <property type="entry name" value="CAF1-p150_C2"/>
    <property type="match status" value="1"/>
</dbReference>
<keyword evidence="6" id="KW-0539">Nucleus</keyword>
<feature type="region of interest" description="Disordered" evidence="7">
    <location>
        <begin position="135"/>
        <end position="423"/>
    </location>
</feature>
<reference evidence="11 12" key="1">
    <citation type="submission" date="2024-01" db="EMBL/GenBank/DDBJ databases">
        <title>The genome of the rayed Mediterranean limpet Patella caerulea (Linnaeus, 1758).</title>
        <authorList>
            <person name="Anh-Thu Weber A."/>
            <person name="Halstead-Nussloch G."/>
        </authorList>
    </citation>
    <scope>NUCLEOTIDE SEQUENCE [LARGE SCALE GENOMIC DNA]</scope>
    <source>
        <strain evidence="11">AATW-2023a</strain>
        <tissue evidence="11">Whole specimen</tissue>
    </source>
</reference>
<evidence type="ECO:0000256" key="3">
    <source>
        <dbReference type="ARBA" id="ARBA00022763"/>
    </source>
</evidence>
<name>A0AAN8K4Y4_PATCE</name>
<evidence type="ECO:0000313" key="11">
    <source>
        <dbReference type="EMBL" id="KAK6188357.1"/>
    </source>
</evidence>
<dbReference type="GO" id="GO:0006260">
    <property type="term" value="P:DNA replication"/>
    <property type="evidence" value="ECO:0007669"/>
    <property type="project" value="UniProtKB-KW"/>
</dbReference>
<dbReference type="GO" id="GO:0006281">
    <property type="term" value="P:DNA repair"/>
    <property type="evidence" value="ECO:0007669"/>
    <property type="project" value="UniProtKB-KW"/>
</dbReference>
<comment type="subcellular location">
    <subcellularLocation>
        <location evidence="1">Nucleus</location>
    </subcellularLocation>
</comment>
<feature type="compositionally biased region" description="Basic and acidic residues" evidence="7">
    <location>
        <begin position="807"/>
        <end position="818"/>
    </location>
</feature>
<feature type="compositionally biased region" description="Polar residues" evidence="7">
    <location>
        <begin position="248"/>
        <end position="264"/>
    </location>
</feature>
<proteinExistence type="predicted"/>
<dbReference type="GO" id="GO:0005634">
    <property type="term" value="C:nucleus"/>
    <property type="evidence" value="ECO:0007669"/>
    <property type="project" value="UniProtKB-SubCell"/>
</dbReference>
<feature type="compositionally biased region" description="Basic and acidic residues" evidence="7">
    <location>
        <begin position="184"/>
        <end position="209"/>
    </location>
</feature>
<dbReference type="Proteomes" id="UP001347796">
    <property type="component" value="Unassembled WGS sequence"/>
</dbReference>
<keyword evidence="2" id="KW-0235">DNA replication</keyword>
<organism evidence="11 12">
    <name type="scientific">Patella caerulea</name>
    <name type="common">Rayed Mediterranean limpet</name>
    <dbReference type="NCBI Taxonomy" id="87958"/>
    <lineage>
        <taxon>Eukaryota</taxon>
        <taxon>Metazoa</taxon>
        <taxon>Spiralia</taxon>
        <taxon>Lophotrochozoa</taxon>
        <taxon>Mollusca</taxon>
        <taxon>Gastropoda</taxon>
        <taxon>Patellogastropoda</taxon>
        <taxon>Patelloidea</taxon>
        <taxon>Patellidae</taxon>
        <taxon>Patella</taxon>
    </lineage>
</organism>
<evidence type="ECO:0008006" key="13">
    <source>
        <dbReference type="Google" id="ProtNLM"/>
    </source>
</evidence>
<keyword evidence="12" id="KW-1185">Reference proteome</keyword>
<dbReference type="InterPro" id="IPR021644">
    <property type="entry name" value="CAF-1_p150_acidic"/>
</dbReference>
<feature type="compositionally biased region" description="Polar residues" evidence="7">
    <location>
        <begin position="87"/>
        <end position="111"/>
    </location>
</feature>
<feature type="domain" description="Chromatin assembly factor 1 subunit A dimerization" evidence="9">
    <location>
        <begin position="543"/>
        <end position="614"/>
    </location>
</feature>
<dbReference type="EMBL" id="JAZGQO010000003">
    <property type="protein sequence ID" value="KAK6188357.1"/>
    <property type="molecule type" value="Genomic_DNA"/>
</dbReference>
<accession>A0AAN8K4Y4</accession>
<feature type="region of interest" description="Disordered" evidence="7">
    <location>
        <begin position="584"/>
        <end position="624"/>
    </location>
</feature>
<evidence type="ECO:0000259" key="8">
    <source>
        <dbReference type="Pfam" id="PF11600"/>
    </source>
</evidence>